<keyword evidence="1" id="KW-0812">Transmembrane</keyword>
<keyword evidence="1" id="KW-1133">Transmembrane helix</keyword>
<dbReference type="InterPro" id="IPR022742">
    <property type="entry name" value="Hydrolase_4"/>
</dbReference>
<dbReference type="Proteomes" id="UP001634747">
    <property type="component" value="Unassembled WGS sequence"/>
</dbReference>
<evidence type="ECO:0000256" key="1">
    <source>
        <dbReference type="SAM" id="Phobius"/>
    </source>
</evidence>
<keyword evidence="4" id="KW-1185">Reference proteome</keyword>
<evidence type="ECO:0000313" key="4">
    <source>
        <dbReference type="Proteomes" id="UP001634747"/>
    </source>
</evidence>
<organism evidence="3 4">
    <name type="scientific">Terriglobus aquaticus</name>
    <dbReference type="NCBI Taxonomy" id="940139"/>
    <lineage>
        <taxon>Bacteria</taxon>
        <taxon>Pseudomonadati</taxon>
        <taxon>Acidobacteriota</taxon>
        <taxon>Terriglobia</taxon>
        <taxon>Terriglobales</taxon>
        <taxon>Acidobacteriaceae</taxon>
        <taxon>Terriglobus</taxon>
    </lineage>
</organism>
<evidence type="ECO:0000259" key="2">
    <source>
        <dbReference type="Pfam" id="PF12146"/>
    </source>
</evidence>
<dbReference type="Gene3D" id="3.40.50.1820">
    <property type="entry name" value="alpha/beta hydrolase"/>
    <property type="match status" value="1"/>
</dbReference>
<dbReference type="Pfam" id="PF12146">
    <property type="entry name" value="Hydrolase_4"/>
    <property type="match status" value="1"/>
</dbReference>
<keyword evidence="1" id="KW-0472">Membrane</keyword>
<proteinExistence type="predicted"/>
<accession>A0ABW9KJG8</accession>
<feature type="transmembrane region" description="Helical" evidence="1">
    <location>
        <begin position="41"/>
        <end position="61"/>
    </location>
</feature>
<sequence length="328" mass="35482">MATPRNASPRSAAQKRAGATVTYNRNDPNHLLVDPRWLTKVFGLTILAAFVCAYLLMCILFRLGSWQWVLHPTHSAATGTGLQDEAVHFGPDNTGTPQLTGEWIPASATTSATVLYLRPGDGQLDFADAPLVRMLRDDGLNVLAFDYRGYGRSALKPHPTEEHMQQDAEAAWTYLTGLRGIPADHILLYGAGVGSALAVNLAAAHPQAAGLVLRNATADVLGTIRSQKRARMFPVSLLLKDRFDLQALQQVKTPKLLWDIASPANDPETVARIAAYRSAADPKMTVTLPKANPVAEAASLRRFLDERIGLLQPKSLVPNTVSGVPAVR</sequence>
<evidence type="ECO:0000313" key="3">
    <source>
        <dbReference type="EMBL" id="MFN2975899.1"/>
    </source>
</evidence>
<dbReference type="SUPFAM" id="SSF53474">
    <property type="entry name" value="alpha/beta-Hydrolases"/>
    <property type="match status" value="1"/>
</dbReference>
<dbReference type="InterPro" id="IPR029058">
    <property type="entry name" value="AB_hydrolase_fold"/>
</dbReference>
<protein>
    <submittedName>
        <fullName evidence="3">Alpha/beta hydrolase</fullName>
    </submittedName>
</protein>
<dbReference type="PANTHER" id="PTHR12277:SF81">
    <property type="entry name" value="PROTEIN ABHD13"/>
    <property type="match status" value="1"/>
</dbReference>
<comment type="caution">
    <text evidence="3">The sequence shown here is derived from an EMBL/GenBank/DDBJ whole genome shotgun (WGS) entry which is preliminary data.</text>
</comment>
<name>A0ABW9KJG8_9BACT</name>
<feature type="domain" description="Serine aminopeptidase S33" evidence="2">
    <location>
        <begin position="131"/>
        <end position="220"/>
    </location>
</feature>
<dbReference type="PANTHER" id="PTHR12277">
    <property type="entry name" value="ALPHA/BETA HYDROLASE DOMAIN-CONTAINING PROTEIN"/>
    <property type="match status" value="1"/>
</dbReference>
<dbReference type="GO" id="GO:0016787">
    <property type="term" value="F:hydrolase activity"/>
    <property type="evidence" value="ECO:0007669"/>
    <property type="project" value="UniProtKB-KW"/>
</dbReference>
<keyword evidence="3" id="KW-0378">Hydrolase</keyword>
<dbReference type="RefSeq" id="WP_263412595.1">
    <property type="nucleotide sequence ID" value="NZ_BAABBH010000001.1"/>
</dbReference>
<reference evidence="3 4" key="1">
    <citation type="submission" date="2024-12" db="EMBL/GenBank/DDBJ databases">
        <authorList>
            <person name="Lee Y."/>
        </authorList>
    </citation>
    <scope>NUCLEOTIDE SEQUENCE [LARGE SCALE GENOMIC DNA]</scope>
    <source>
        <strain evidence="3 4">03SUJ4</strain>
    </source>
</reference>
<gene>
    <name evidence="3" type="ORF">ACK2TP_09000</name>
</gene>
<dbReference type="EMBL" id="JBJYXY010000001">
    <property type="protein sequence ID" value="MFN2975899.1"/>
    <property type="molecule type" value="Genomic_DNA"/>
</dbReference>